<dbReference type="InterPro" id="IPR039422">
    <property type="entry name" value="MarR/SlyA-like"/>
</dbReference>
<dbReference type="PROSITE" id="PS50995">
    <property type="entry name" value="HTH_MARR_2"/>
    <property type="match status" value="2"/>
</dbReference>
<feature type="domain" description="HTH marR-type" evidence="1">
    <location>
        <begin position="185"/>
        <end position="319"/>
    </location>
</feature>
<dbReference type="PANTHER" id="PTHR33164">
    <property type="entry name" value="TRANSCRIPTIONAL REGULATOR, MARR FAMILY"/>
    <property type="match status" value="1"/>
</dbReference>
<dbReference type="PRINTS" id="PR00598">
    <property type="entry name" value="HTHMARR"/>
</dbReference>
<organism evidence="2 3">
    <name type="scientific">Candidatus Litorirhabdus singularis</name>
    <dbReference type="NCBI Taxonomy" id="2518993"/>
    <lineage>
        <taxon>Bacteria</taxon>
        <taxon>Pseudomonadati</taxon>
        <taxon>Pseudomonadota</taxon>
        <taxon>Gammaproteobacteria</taxon>
        <taxon>Cellvibrionales</taxon>
        <taxon>Halieaceae</taxon>
        <taxon>Candidatus Litorirhabdus</taxon>
    </lineage>
</organism>
<reference evidence="2" key="1">
    <citation type="submission" date="2019-02" db="EMBL/GenBank/DDBJ databases">
        <authorList>
            <person name="Li S.-H."/>
        </authorList>
    </citation>
    <scope>NUCLEOTIDE SEQUENCE</scope>
    <source>
        <strain evidence="2">IMCC14734</strain>
    </source>
</reference>
<feature type="domain" description="HTH marR-type" evidence="1">
    <location>
        <begin position="19"/>
        <end position="154"/>
    </location>
</feature>
<dbReference type="SUPFAM" id="SSF46785">
    <property type="entry name" value="Winged helix' DNA-binding domain"/>
    <property type="match status" value="2"/>
</dbReference>
<dbReference type="PANTHER" id="PTHR33164:SF43">
    <property type="entry name" value="HTH-TYPE TRANSCRIPTIONAL REPRESSOR YETL"/>
    <property type="match status" value="1"/>
</dbReference>
<dbReference type="InterPro" id="IPR036390">
    <property type="entry name" value="WH_DNA-bd_sf"/>
</dbReference>
<evidence type="ECO:0000313" key="3">
    <source>
        <dbReference type="Proteomes" id="UP001143362"/>
    </source>
</evidence>
<evidence type="ECO:0000313" key="2">
    <source>
        <dbReference type="EMBL" id="MCX2980345.1"/>
    </source>
</evidence>
<name>A0ABT3TEW3_9GAMM</name>
<accession>A0ABT3TEW3</accession>
<comment type="caution">
    <text evidence="2">The sequence shown here is derived from an EMBL/GenBank/DDBJ whole genome shotgun (WGS) entry which is preliminary data.</text>
</comment>
<gene>
    <name evidence="2" type="ORF">EYC98_05605</name>
</gene>
<sequence>MSNLAQQRVDSREIWGRYRSNLPRHCIGVSRHLQTHLMHALHQQFGHTGLRLGFEPFIALIGAGGARPGELANLLCISKQACNQTINQIERAGYLQRQPDPADGRARLVLLTDRGLQLRAQGAELIGRYEAECGQLLGSDRFDELMLLLRDLYEGLQLPSASLSLGGAGSETILAKSITAEPIRAGEIGARLPRIADYMMRRLMQLTIARGHPGLKMSFGQVLSLIGLEGGKVGQMARVQQVSKQAISSVAAELEHLNYIERHPDPADARQQVLQFTTLGMQLLADSVQSVVQLELELSRLLGADRLSKLQRILADLYQGLHLEEEIFGPAADTTADLRLLAAQLVKQLGPENAASLASMLNPQQEFMK</sequence>
<protein>
    <submittedName>
        <fullName evidence="2">MarR family transcriptional regulator</fullName>
    </submittedName>
</protein>
<proteinExistence type="predicted"/>
<dbReference type="SMART" id="SM00347">
    <property type="entry name" value="HTH_MARR"/>
    <property type="match status" value="2"/>
</dbReference>
<dbReference type="InterPro" id="IPR036388">
    <property type="entry name" value="WH-like_DNA-bd_sf"/>
</dbReference>
<dbReference type="RefSeq" id="WP_279244322.1">
    <property type="nucleotide sequence ID" value="NZ_SHNN01000001.1"/>
</dbReference>
<dbReference type="Proteomes" id="UP001143362">
    <property type="component" value="Unassembled WGS sequence"/>
</dbReference>
<dbReference type="Pfam" id="PF12802">
    <property type="entry name" value="MarR_2"/>
    <property type="match status" value="2"/>
</dbReference>
<evidence type="ECO:0000259" key="1">
    <source>
        <dbReference type="PROSITE" id="PS50995"/>
    </source>
</evidence>
<dbReference type="EMBL" id="SHNN01000001">
    <property type="protein sequence ID" value="MCX2980345.1"/>
    <property type="molecule type" value="Genomic_DNA"/>
</dbReference>
<keyword evidence="3" id="KW-1185">Reference proteome</keyword>
<dbReference type="Gene3D" id="1.10.10.10">
    <property type="entry name" value="Winged helix-like DNA-binding domain superfamily/Winged helix DNA-binding domain"/>
    <property type="match status" value="2"/>
</dbReference>
<dbReference type="InterPro" id="IPR000835">
    <property type="entry name" value="HTH_MarR-typ"/>
</dbReference>